<reference evidence="1 2" key="1">
    <citation type="submission" date="2018-10" db="EMBL/GenBank/DDBJ databases">
        <title>A high-quality apple genome assembly.</title>
        <authorList>
            <person name="Hu J."/>
        </authorList>
    </citation>
    <scope>NUCLEOTIDE SEQUENCE [LARGE SCALE GENOMIC DNA]</scope>
    <source>
        <strain evidence="2">cv. HFTH1</strain>
        <tissue evidence="1">Young leaf</tissue>
    </source>
</reference>
<dbReference type="STRING" id="3750.A0A498JIG0"/>
<evidence type="ECO:0000313" key="1">
    <source>
        <dbReference type="EMBL" id="RXH93784.1"/>
    </source>
</evidence>
<dbReference type="EMBL" id="RDQH01000333">
    <property type="protein sequence ID" value="RXH93784.1"/>
    <property type="molecule type" value="Genomic_DNA"/>
</dbReference>
<evidence type="ECO:0000313" key="2">
    <source>
        <dbReference type="Proteomes" id="UP000290289"/>
    </source>
</evidence>
<gene>
    <name evidence="1" type="ORF">DVH24_015851</name>
</gene>
<sequence>MIQPQNGKKQNPKAFAFSSIVKAKCLQSRSIEKEQRRLHVPTYDCSYGKQAQYVVVVHRSPKVHNAGVGDYSLDAQFRITVTAVCLSSTTRITSSEELKLGHPCKIFKNTAHAAKEEIGNQPKRWVDNQKERLLGALRGQNFDADNVFFPAWTRVEVPLFTTH</sequence>
<dbReference type="AlphaFoldDB" id="A0A498JIG0"/>
<name>A0A498JIG0_MALDO</name>
<comment type="caution">
    <text evidence="1">The sequence shown here is derived from an EMBL/GenBank/DDBJ whole genome shotgun (WGS) entry which is preliminary data.</text>
</comment>
<dbReference type="Proteomes" id="UP000290289">
    <property type="component" value="Chromosome 7"/>
</dbReference>
<keyword evidence="2" id="KW-1185">Reference proteome</keyword>
<proteinExistence type="predicted"/>
<protein>
    <submittedName>
        <fullName evidence="1">Uncharacterized protein</fullName>
    </submittedName>
</protein>
<accession>A0A498JIG0</accession>
<organism evidence="1 2">
    <name type="scientific">Malus domestica</name>
    <name type="common">Apple</name>
    <name type="synonym">Pyrus malus</name>
    <dbReference type="NCBI Taxonomy" id="3750"/>
    <lineage>
        <taxon>Eukaryota</taxon>
        <taxon>Viridiplantae</taxon>
        <taxon>Streptophyta</taxon>
        <taxon>Embryophyta</taxon>
        <taxon>Tracheophyta</taxon>
        <taxon>Spermatophyta</taxon>
        <taxon>Magnoliopsida</taxon>
        <taxon>eudicotyledons</taxon>
        <taxon>Gunneridae</taxon>
        <taxon>Pentapetalae</taxon>
        <taxon>rosids</taxon>
        <taxon>fabids</taxon>
        <taxon>Rosales</taxon>
        <taxon>Rosaceae</taxon>
        <taxon>Amygdaloideae</taxon>
        <taxon>Maleae</taxon>
        <taxon>Malus</taxon>
    </lineage>
</organism>